<dbReference type="PANTHER" id="PTHR30055">
    <property type="entry name" value="HTH-TYPE TRANSCRIPTIONAL REGULATOR RUTR"/>
    <property type="match status" value="1"/>
</dbReference>
<comment type="caution">
    <text evidence="4">The sequence shown here is derived from an EMBL/GenBank/DDBJ whole genome shotgun (WGS) entry which is preliminary data.</text>
</comment>
<dbReference type="Proteomes" id="UP001250791">
    <property type="component" value="Unassembled WGS sequence"/>
</dbReference>
<feature type="DNA-binding region" description="H-T-H motif" evidence="2">
    <location>
        <begin position="76"/>
        <end position="95"/>
    </location>
</feature>
<evidence type="ECO:0000313" key="5">
    <source>
        <dbReference type="Proteomes" id="UP001250791"/>
    </source>
</evidence>
<evidence type="ECO:0000313" key="4">
    <source>
        <dbReference type="EMBL" id="MDR6903006.1"/>
    </source>
</evidence>
<evidence type="ECO:0000256" key="1">
    <source>
        <dbReference type="ARBA" id="ARBA00023125"/>
    </source>
</evidence>
<dbReference type="InterPro" id="IPR009057">
    <property type="entry name" value="Homeodomain-like_sf"/>
</dbReference>
<organism evidence="4 5">
    <name type="scientific">Rhizobium miluonense</name>
    <dbReference type="NCBI Taxonomy" id="411945"/>
    <lineage>
        <taxon>Bacteria</taxon>
        <taxon>Pseudomonadati</taxon>
        <taxon>Pseudomonadota</taxon>
        <taxon>Alphaproteobacteria</taxon>
        <taxon>Hyphomicrobiales</taxon>
        <taxon>Rhizobiaceae</taxon>
        <taxon>Rhizobium/Agrobacterium group</taxon>
        <taxon>Rhizobium</taxon>
    </lineage>
</organism>
<dbReference type="Gene3D" id="1.10.357.10">
    <property type="entry name" value="Tetracycline Repressor, domain 2"/>
    <property type="match status" value="1"/>
</dbReference>
<proteinExistence type="predicted"/>
<evidence type="ECO:0000259" key="3">
    <source>
        <dbReference type="PROSITE" id="PS50977"/>
    </source>
</evidence>
<dbReference type="InterPro" id="IPR039536">
    <property type="entry name" value="TetR_C_Proteobacteria"/>
</dbReference>
<protein>
    <submittedName>
        <fullName evidence="4">AcrR family transcriptional regulator</fullName>
    </submittedName>
</protein>
<dbReference type="Pfam" id="PF14246">
    <property type="entry name" value="TetR_C_7"/>
    <property type="match status" value="1"/>
</dbReference>
<dbReference type="Gene3D" id="1.10.10.60">
    <property type="entry name" value="Homeodomain-like"/>
    <property type="match status" value="1"/>
</dbReference>
<dbReference type="SUPFAM" id="SSF46689">
    <property type="entry name" value="Homeodomain-like"/>
    <property type="match status" value="1"/>
</dbReference>
<feature type="domain" description="HTH tetR-type" evidence="3">
    <location>
        <begin position="53"/>
        <end position="113"/>
    </location>
</feature>
<dbReference type="Pfam" id="PF00440">
    <property type="entry name" value="TetR_N"/>
    <property type="match status" value="1"/>
</dbReference>
<dbReference type="PROSITE" id="PS50977">
    <property type="entry name" value="HTH_TETR_2"/>
    <property type="match status" value="1"/>
</dbReference>
<dbReference type="PANTHER" id="PTHR30055:SF146">
    <property type="entry name" value="HTH-TYPE TRANSCRIPTIONAL DUAL REGULATOR CECR"/>
    <property type="match status" value="1"/>
</dbReference>
<dbReference type="PRINTS" id="PR00455">
    <property type="entry name" value="HTHTETR"/>
</dbReference>
<accession>A0ABU1SVK5</accession>
<dbReference type="EMBL" id="JAVDUP010000006">
    <property type="protein sequence ID" value="MDR6903006.1"/>
    <property type="molecule type" value="Genomic_DNA"/>
</dbReference>
<keyword evidence="5" id="KW-1185">Reference proteome</keyword>
<dbReference type="RefSeq" id="WP_405048030.1">
    <property type="nucleotide sequence ID" value="NZ_JAVDUP010000006.1"/>
</dbReference>
<name>A0ABU1SVK5_9HYPH</name>
<dbReference type="InterPro" id="IPR050109">
    <property type="entry name" value="HTH-type_TetR-like_transc_reg"/>
</dbReference>
<evidence type="ECO:0000256" key="2">
    <source>
        <dbReference type="PROSITE-ProRule" id="PRU00335"/>
    </source>
</evidence>
<dbReference type="InterPro" id="IPR001647">
    <property type="entry name" value="HTH_TetR"/>
</dbReference>
<sequence>MGQRKDGDGSNAWPVIPVKYFGQYCPIGQVLYGGVMKTSPAAVSSETESPPATSKRQAILNAAADVFAEDGFAAASIDAIAARAGVSRQTVYNQLGDKDNLFKVVVAEITEKSSADFFRVLDTFPVAPIDLETELTEFSARLLRKAVCDPNGRWLRKLVETEGGRFPELFETWKEYGPGKKYPAIAARLAQLALAGHLDIEDPALAARQYMALLATDLRINQQIGRQTPEEEVDRMAREATKTFLRAFAKRQAPGVGSAPVTNAE</sequence>
<keyword evidence="1 2" id="KW-0238">DNA-binding</keyword>
<reference evidence="4 5" key="1">
    <citation type="submission" date="2023-07" db="EMBL/GenBank/DDBJ databases">
        <title>Sorghum-associated microbial communities from plants grown in Nebraska, USA.</title>
        <authorList>
            <person name="Schachtman D."/>
        </authorList>
    </citation>
    <scope>NUCLEOTIDE SEQUENCE [LARGE SCALE GENOMIC DNA]</scope>
    <source>
        <strain evidence="4 5">3199</strain>
    </source>
</reference>
<gene>
    <name evidence="4" type="ORF">J2W52_004639</name>
</gene>